<dbReference type="EMBL" id="NZEX01000003">
    <property type="protein sequence ID" value="MAH61919.1"/>
    <property type="molecule type" value="Genomic_DNA"/>
</dbReference>
<sequence>MTRQTIRVGIIGTGRISDLHAIEYIQNPFSQITALCDQDLNLAKARAEKWGCLDAAVTNDCEDILARDDVDLVELLLPHNLHLPIALKAIKAEKIVSLQKPMCINLEEADQLVAAAEASPKPFKVFENFIFHPPVMKAKALIDEGAIGEPLSIRIKSNSGKGKTAWEIPKSTDAWRQDKETSGGGPLVFDDGHHKFALAWYFMGNPEEVHSFIHHTQRQDGGFLDAPSLISFRFQNGKIGNLEVVYSPELEISGYYYAQDDRVEITGTHGIIWINGGHGRIGETPPLVLYSKSNITEYRDVAMGWEQSFIQSTRHFLNVLKDGGEPMLTARQGRQVLKFALAAEESAHKGQSIRLQEELS</sequence>
<dbReference type="GO" id="GO:0000166">
    <property type="term" value="F:nucleotide binding"/>
    <property type="evidence" value="ECO:0007669"/>
    <property type="project" value="InterPro"/>
</dbReference>
<evidence type="ECO:0000256" key="1">
    <source>
        <dbReference type="ARBA" id="ARBA00023002"/>
    </source>
</evidence>
<keyword evidence="1" id="KW-0560">Oxidoreductase</keyword>
<evidence type="ECO:0000313" key="4">
    <source>
        <dbReference type="EMBL" id="MAH61919.1"/>
    </source>
</evidence>
<dbReference type="GO" id="GO:0016491">
    <property type="term" value="F:oxidoreductase activity"/>
    <property type="evidence" value="ECO:0007669"/>
    <property type="project" value="UniProtKB-KW"/>
</dbReference>
<proteinExistence type="predicted"/>
<dbReference type="Gene3D" id="3.30.360.10">
    <property type="entry name" value="Dihydrodipicolinate Reductase, domain 2"/>
    <property type="match status" value="1"/>
</dbReference>
<dbReference type="InterPro" id="IPR004104">
    <property type="entry name" value="Gfo/Idh/MocA-like_OxRdtase_C"/>
</dbReference>
<dbReference type="Pfam" id="PF01408">
    <property type="entry name" value="GFO_IDH_MocA"/>
    <property type="match status" value="1"/>
</dbReference>
<dbReference type="InterPro" id="IPR050463">
    <property type="entry name" value="Gfo/Idh/MocA_oxidrdct_glycsds"/>
</dbReference>
<accession>A0A2D6YFG2</accession>
<dbReference type="PANTHER" id="PTHR43818:SF11">
    <property type="entry name" value="BCDNA.GH03377"/>
    <property type="match status" value="1"/>
</dbReference>
<comment type="caution">
    <text evidence="4">The sequence shown here is derived from an EMBL/GenBank/DDBJ whole genome shotgun (WGS) entry which is preliminary data.</text>
</comment>
<dbReference type="SUPFAM" id="SSF55347">
    <property type="entry name" value="Glyceraldehyde-3-phosphate dehydrogenase-like, C-terminal domain"/>
    <property type="match status" value="1"/>
</dbReference>
<organism evidence="4 5">
    <name type="scientific">SAR324 cluster bacterium</name>
    <dbReference type="NCBI Taxonomy" id="2024889"/>
    <lineage>
        <taxon>Bacteria</taxon>
        <taxon>Deltaproteobacteria</taxon>
        <taxon>SAR324 cluster</taxon>
    </lineage>
</organism>
<feature type="domain" description="Gfo/Idh/MocA-like oxidoreductase N-terminal" evidence="2">
    <location>
        <begin position="6"/>
        <end position="123"/>
    </location>
</feature>
<dbReference type="AlphaFoldDB" id="A0A2D6YFG2"/>
<dbReference type="InterPro" id="IPR036291">
    <property type="entry name" value="NAD(P)-bd_dom_sf"/>
</dbReference>
<protein>
    <submittedName>
        <fullName evidence="4">Dehydrogenase</fullName>
    </submittedName>
</protein>
<dbReference type="InterPro" id="IPR000683">
    <property type="entry name" value="Gfo/Idh/MocA-like_OxRdtase_N"/>
</dbReference>
<gene>
    <name evidence="4" type="ORF">CMN54_00415</name>
</gene>
<dbReference type="SUPFAM" id="SSF51735">
    <property type="entry name" value="NAD(P)-binding Rossmann-fold domains"/>
    <property type="match status" value="1"/>
</dbReference>
<dbReference type="PANTHER" id="PTHR43818">
    <property type="entry name" value="BCDNA.GH03377"/>
    <property type="match status" value="1"/>
</dbReference>
<evidence type="ECO:0000313" key="5">
    <source>
        <dbReference type="Proteomes" id="UP000226525"/>
    </source>
</evidence>
<dbReference type="Proteomes" id="UP000226525">
    <property type="component" value="Unassembled WGS sequence"/>
</dbReference>
<evidence type="ECO:0000259" key="2">
    <source>
        <dbReference type="Pfam" id="PF01408"/>
    </source>
</evidence>
<feature type="domain" description="Gfo/Idh/MocA-like oxidoreductase C-terminal" evidence="3">
    <location>
        <begin position="139"/>
        <end position="354"/>
    </location>
</feature>
<dbReference type="Gene3D" id="3.40.50.720">
    <property type="entry name" value="NAD(P)-binding Rossmann-like Domain"/>
    <property type="match status" value="1"/>
</dbReference>
<evidence type="ECO:0000259" key="3">
    <source>
        <dbReference type="Pfam" id="PF02894"/>
    </source>
</evidence>
<name>A0A2D6YFG2_9DELT</name>
<reference evidence="5" key="1">
    <citation type="submission" date="2017-09" db="EMBL/GenBank/DDBJ databases">
        <title>The Reconstruction of 2,631 Draft Metagenome-Assembled Genomes from the Global Oceans.</title>
        <authorList>
            <person name="Tully B.J."/>
            <person name="Graham E.D."/>
            <person name="Heidelberg J.F."/>
        </authorList>
    </citation>
    <scope>NUCLEOTIDE SEQUENCE [LARGE SCALE GENOMIC DNA]</scope>
</reference>
<dbReference type="Pfam" id="PF02894">
    <property type="entry name" value="GFO_IDH_MocA_C"/>
    <property type="match status" value="1"/>
</dbReference>